<accession>A0A8S5S1N1</accession>
<organism evidence="1">
    <name type="scientific">Podoviridae sp. ct8Lf7</name>
    <dbReference type="NCBI Taxonomy" id="2827723"/>
    <lineage>
        <taxon>Viruses</taxon>
        <taxon>Duplodnaviria</taxon>
        <taxon>Heunggongvirae</taxon>
        <taxon>Uroviricota</taxon>
        <taxon>Caudoviricetes</taxon>
    </lineage>
</organism>
<evidence type="ECO:0000313" key="1">
    <source>
        <dbReference type="EMBL" id="DAF44594.1"/>
    </source>
</evidence>
<reference evidence="1" key="1">
    <citation type="journal article" date="2021" name="Proc. Natl. Acad. Sci. U.S.A.">
        <title>A Catalog of Tens of Thousands of Viruses from Human Metagenomes Reveals Hidden Associations with Chronic Diseases.</title>
        <authorList>
            <person name="Tisza M.J."/>
            <person name="Buck C.B."/>
        </authorList>
    </citation>
    <scope>NUCLEOTIDE SEQUENCE</scope>
    <source>
        <strain evidence="1">Ct8Lf7</strain>
    </source>
</reference>
<dbReference type="EMBL" id="BK032511">
    <property type="protein sequence ID" value="DAF44594.1"/>
    <property type="molecule type" value="Genomic_DNA"/>
</dbReference>
<name>A0A8S5S1N1_9CAUD</name>
<sequence length="76" mass="9047">MFYICSKYMNMKQEPKFKVRDIVCLMSHPNIPFVISKVDYNIYSGYEYTVYTVKGSTRIINQLVPENILQFFHPTL</sequence>
<proteinExistence type="predicted"/>
<protein>
    <submittedName>
        <fullName evidence="1">Uncharacterized protein</fullName>
    </submittedName>
</protein>